<dbReference type="AlphaFoldDB" id="A0AAQ3JN22"/>
<keyword evidence="3" id="KW-1185">Reference proteome</keyword>
<dbReference type="PANTHER" id="PTHR33090">
    <property type="entry name" value="DUF3774 DOMAIN PROTEIN-RELATED"/>
    <property type="match status" value="1"/>
</dbReference>
<gene>
    <name evidence="2" type="ORF">Cni_G00595</name>
</gene>
<sequence>MATAASSKSSWLIAASFGAVVALKDQGGACRWNSGFRSLHHYAKANMGAFAQALRRHPLIADGRDAERVKESEESLRKVMYLSCWGPS</sequence>
<feature type="signal peptide" evidence="1">
    <location>
        <begin position="1"/>
        <end position="22"/>
    </location>
</feature>
<reference evidence="2 3" key="1">
    <citation type="submission" date="2023-10" db="EMBL/GenBank/DDBJ databases">
        <title>Chromosome-scale genome assembly provides insights into flower coloration mechanisms of Canna indica.</title>
        <authorList>
            <person name="Li C."/>
        </authorList>
    </citation>
    <scope>NUCLEOTIDE SEQUENCE [LARGE SCALE GENOMIC DNA]</scope>
    <source>
        <tissue evidence="2">Flower</tissue>
    </source>
</reference>
<dbReference type="Pfam" id="PF12609">
    <property type="entry name" value="DUF3774"/>
    <property type="match status" value="1"/>
</dbReference>
<feature type="chain" id="PRO_5042889105" description="Wound-responsive family protein" evidence="1">
    <location>
        <begin position="23"/>
        <end position="88"/>
    </location>
</feature>
<proteinExistence type="predicted"/>
<protein>
    <recommendedName>
        <fullName evidence="4">Wound-responsive family protein</fullName>
    </recommendedName>
</protein>
<name>A0AAQ3JN22_9LILI</name>
<evidence type="ECO:0000256" key="1">
    <source>
        <dbReference type="SAM" id="SignalP"/>
    </source>
</evidence>
<evidence type="ECO:0008006" key="4">
    <source>
        <dbReference type="Google" id="ProtNLM"/>
    </source>
</evidence>
<dbReference type="InterPro" id="IPR022251">
    <property type="entry name" value="DUF3774_wound-induced"/>
</dbReference>
<evidence type="ECO:0000313" key="2">
    <source>
        <dbReference type="EMBL" id="WOK91904.1"/>
    </source>
</evidence>
<organism evidence="2 3">
    <name type="scientific">Canna indica</name>
    <name type="common">Indian-shot</name>
    <dbReference type="NCBI Taxonomy" id="4628"/>
    <lineage>
        <taxon>Eukaryota</taxon>
        <taxon>Viridiplantae</taxon>
        <taxon>Streptophyta</taxon>
        <taxon>Embryophyta</taxon>
        <taxon>Tracheophyta</taxon>
        <taxon>Spermatophyta</taxon>
        <taxon>Magnoliopsida</taxon>
        <taxon>Liliopsida</taxon>
        <taxon>Zingiberales</taxon>
        <taxon>Cannaceae</taxon>
        <taxon>Canna</taxon>
    </lineage>
</organism>
<dbReference type="EMBL" id="CP136890">
    <property type="protein sequence ID" value="WOK91904.1"/>
    <property type="molecule type" value="Genomic_DNA"/>
</dbReference>
<evidence type="ECO:0000313" key="3">
    <source>
        <dbReference type="Proteomes" id="UP001327560"/>
    </source>
</evidence>
<dbReference type="Proteomes" id="UP001327560">
    <property type="component" value="Chromosome 1"/>
</dbReference>
<keyword evidence="1" id="KW-0732">Signal</keyword>
<accession>A0AAQ3JN22</accession>